<evidence type="ECO:0000313" key="1">
    <source>
        <dbReference type="EMBL" id="QKQ47807.1"/>
    </source>
</evidence>
<dbReference type="AlphaFoldDB" id="A0A3R9FI15"/>
<protein>
    <submittedName>
        <fullName evidence="1">Helix-turn-helix domain-containing protein</fullName>
    </submittedName>
</protein>
<dbReference type="GO" id="GO:0006355">
    <property type="term" value="P:regulation of DNA-templated transcription"/>
    <property type="evidence" value="ECO:0007669"/>
    <property type="project" value="InterPro"/>
</dbReference>
<evidence type="ECO:0000313" key="4">
    <source>
        <dbReference type="Proteomes" id="UP001446337"/>
    </source>
</evidence>
<dbReference type="Proteomes" id="UP001446337">
    <property type="component" value="Chromosome"/>
</dbReference>
<name>A0A3R9FI15_ACHDE</name>
<dbReference type="Proteomes" id="UP000509782">
    <property type="component" value="Chromosome"/>
</dbReference>
<dbReference type="STRING" id="32002.BVK87_26635"/>
<dbReference type="GeneID" id="92846782"/>
<organism evidence="1 3">
    <name type="scientific">Achromobacter denitrificans</name>
    <name type="common">Alcaligenes denitrificans</name>
    <dbReference type="NCBI Taxonomy" id="32002"/>
    <lineage>
        <taxon>Bacteria</taxon>
        <taxon>Pseudomonadati</taxon>
        <taxon>Pseudomonadota</taxon>
        <taxon>Betaproteobacteria</taxon>
        <taxon>Burkholderiales</taxon>
        <taxon>Alcaligenaceae</taxon>
        <taxon>Achromobacter</taxon>
    </lineage>
</organism>
<dbReference type="InterPro" id="IPR036388">
    <property type="entry name" value="WH-like_DNA-bd_sf"/>
</dbReference>
<dbReference type="GO" id="GO:0003677">
    <property type="term" value="F:DNA binding"/>
    <property type="evidence" value="ECO:0007669"/>
    <property type="project" value="InterPro"/>
</dbReference>
<dbReference type="EMBL" id="CP054569">
    <property type="protein sequence ID" value="QKQ47807.1"/>
    <property type="molecule type" value="Genomic_DNA"/>
</dbReference>
<gene>
    <name evidence="2" type="ORF">AAIK43_07820</name>
    <name evidence="1" type="ORF">FOC81_14360</name>
</gene>
<evidence type="ECO:0000313" key="2">
    <source>
        <dbReference type="EMBL" id="XAN17933.1"/>
    </source>
</evidence>
<dbReference type="SUPFAM" id="SSF46785">
    <property type="entry name" value="Winged helix' DNA-binding domain"/>
    <property type="match status" value="1"/>
</dbReference>
<dbReference type="OrthoDB" id="5724859at2"/>
<sequence>MDLEEKLGRLGISGNLYRVYRAAIELGEVPVSELAASAGLARTTTYDAVLRLEEEGLLRIEGADRKRHVVAHDPSVLLEYVAARRVLVTEMMPELRSMYNQAKGKPRTRFYEGAEGIRTVLWDSLNASVPLRATFSMSELREVPGLDEINRYRDARIAKGISMRVIRSRSRDTDDIWPASEAELRELRWAPAGTSVAMTTLIYGNCVAMISSKRENYGLIIESAEHAQHQSMLFDAFWASCQPAA</sequence>
<dbReference type="Gene3D" id="1.10.10.10">
    <property type="entry name" value="Winged helix-like DNA-binding domain superfamily/Winged helix DNA-binding domain"/>
    <property type="match status" value="1"/>
</dbReference>
<dbReference type="InterPro" id="IPR051797">
    <property type="entry name" value="TrmB-like"/>
</dbReference>
<dbReference type="PANTHER" id="PTHR34293:SF1">
    <property type="entry name" value="HTH-TYPE TRANSCRIPTIONAL REGULATOR TRMBL2"/>
    <property type="match status" value="1"/>
</dbReference>
<dbReference type="InterPro" id="IPR036390">
    <property type="entry name" value="WH_DNA-bd_sf"/>
</dbReference>
<reference evidence="1 3" key="1">
    <citation type="submission" date="2020-05" db="EMBL/GenBank/DDBJ databases">
        <title>FDA dAtabase for Regulatory Grade micrObial Sequences (FDA-ARGOS): Supporting development and validation of Infectious Disease Dx tests.</title>
        <authorList>
            <person name="Sproer C."/>
            <person name="Gronow S."/>
            <person name="Severitt S."/>
            <person name="Schroder I."/>
            <person name="Tallon L."/>
            <person name="Sadzewicz L."/>
            <person name="Zhao X."/>
            <person name="Vavikolanu K."/>
            <person name="Mehta A."/>
            <person name="Aluvathingal J."/>
            <person name="Nadendla S."/>
            <person name="Myers T."/>
            <person name="Yan Y."/>
            <person name="Sichtig H."/>
        </authorList>
    </citation>
    <scope>NUCLEOTIDE SEQUENCE [LARGE SCALE GENOMIC DNA]</scope>
    <source>
        <strain evidence="1 3">FDAARGOS_787</strain>
    </source>
</reference>
<dbReference type="PANTHER" id="PTHR34293">
    <property type="entry name" value="HTH-TYPE TRANSCRIPTIONAL REGULATOR TRMBL2"/>
    <property type="match status" value="1"/>
</dbReference>
<proteinExistence type="predicted"/>
<keyword evidence="4" id="KW-1185">Reference proteome</keyword>
<reference evidence="2 4" key="2">
    <citation type="submission" date="2024-05" db="EMBL/GenBank/DDBJ databases">
        <title>Achromobacter denitrificans. BP1, complete genome.</title>
        <authorList>
            <person name="Zhang B."/>
        </authorList>
    </citation>
    <scope>NUCLEOTIDE SEQUENCE [LARGE SCALE GENOMIC DNA]</scope>
    <source>
        <strain evidence="2 4">BP1</strain>
    </source>
</reference>
<dbReference type="RefSeq" id="WP_062682436.1">
    <property type="nucleotide sequence ID" value="NZ_BLWG01000272.1"/>
</dbReference>
<accession>A0A3R9FI15</accession>
<dbReference type="EMBL" id="CP154792">
    <property type="protein sequence ID" value="XAN17933.1"/>
    <property type="molecule type" value="Genomic_DNA"/>
</dbReference>
<evidence type="ECO:0000313" key="3">
    <source>
        <dbReference type="Proteomes" id="UP000509782"/>
    </source>
</evidence>